<dbReference type="RefSeq" id="WP_313913470.1">
    <property type="nucleotide sequence ID" value="NZ_CP135076.1"/>
</dbReference>
<keyword evidence="3" id="KW-1185">Reference proteome</keyword>
<dbReference type="EMBL" id="CP135076">
    <property type="protein sequence ID" value="WNO52725.1"/>
    <property type="molecule type" value="Genomic_DNA"/>
</dbReference>
<keyword evidence="1" id="KW-0732">Signal</keyword>
<organism evidence="2 3">
    <name type="scientific">Stakelama saccharophila</name>
    <dbReference type="NCBI Taxonomy" id="3075605"/>
    <lineage>
        <taxon>Bacteria</taxon>
        <taxon>Pseudomonadati</taxon>
        <taxon>Pseudomonadota</taxon>
        <taxon>Alphaproteobacteria</taxon>
        <taxon>Sphingomonadales</taxon>
        <taxon>Sphingomonadaceae</taxon>
        <taxon>Stakelama</taxon>
    </lineage>
</organism>
<feature type="signal peptide" evidence="1">
    <location>
        <begin position="1"/>
        <end position="19"/>
    </location>
</feature>
<accession>A0ABZ0B600</accession>
<reference evidence="2 3" key="1">
    <citation type="submission" date="2023-09" db="EMBL/GenBank/DDBJ databases">
        <authorList>
            <person name="Rey-Velasco X."/>
        </authorList>
    </citation>
    <scope>NUCLEOTIDE SEQUENCE [LARGE SCALE GENOMIC DNA]</scope>
    <source>
        <strain evidence="2 3">W311</strain>
    </source>
</reference>
<protein>
    <recommendedName>
        <fullName evidence="4">DUF4136 domain-containing protein</fullName>
    </recommendedName>
</protein>
<gene>
    <name evidence="2" type="ORF">RPR59_09635</name>
</gene>
<dbReference type="NCBIfam" id="NF047637">
    <property type="entry name" value="lipo_CC0125"/>
    <property type="match status" value="1"/>
</dbReference>
<sequence>MFNRRPFRFRKALIGTALAGALLVTGCTSPTPYRPATGYGANATGYTDQRIEPDRYMVSFQGNSATARETVERYLLYRAAQLTLEQGYDYFVLAHRDTDKQTRTYATGDPFGGPFGYGGWNPYWRYYSPYYGWGGWGPYGDPFWGGRDIDVRTIDKYQAMAEIVLGRGEKPKDNVRAFDARAVIDNLGPTVRPPERG</sequence>
<feature type="chain" id="PRO_5045112410" description="DUF4136 domain-containing protein" evidence="1">
    <location>
        <begin position="20"/>
        <end position="197"/>
    </location>
</feature>
<evidence type="ECO:0000313" key="3">
    <source>
        <dbReference type="Proteomes" id="UP001302249"/>
    </source>
</evidence>
<proteinExistence type="predicted"/>
<evidence type="ECO:0008006" key="4">
    <source>
        <dbReference type="Google" id="ProtNLM"/>
    </source>
</evidence>
<name>A0ABZ0B600_9SPHN</name>
<dbReference type="PROSITE" id="PS51257">
    <property type="entry name" value="PROKAR_LIPOPROTEIN"/>
    <property type="match status" value="1"/>
</dbReference>
<evidence type="ECO:0000256" key="1">
    <source>
        <dbReference type="SAM" id="SignalP"/>
    </source>
</evidence>
<evidence type="ECO:0000313" key="2">
    <source>
        <dbReference type="EMBL" id="WNO52725.1"/>
    </source>
</evidence>
<dbReference type="Proteomes" id="UP001302249">
    <property type="component" value="Chromosome"/>
</dbReference>